<organism evidence="1 2">
    <name type="scientific">Salinigranum rubrum</name>
    <dbReference type="NCBI Taxonomy" id="755307"/>
    <lineage>
        <taxon>Archaea</taxon>
        <taxon>Methanobacteriati</taxon>
        <taxon>Methanobacteriota</taxon>
        <taxon>Stenosarchaea group</taxon>
        <taxon>Halobacteria</taxon>
        <taxon>Halobacteriales</taxon>
        <taxon>Haloferacaceae</taxon>
        <taxon>Salinigranum</taxon>
    </lineage>
</organism>
<dbReference type="Proteomes" id="UP000236584">
    <property type="component" value="Chromosome"/>
</dbReference>
<evidence type="ECO:0000313" key="2">
    <source>
        <dbReference type="Proteomes" id="UP000236584"/>
    </source>
</evidence>
<dbReference type="AlphaFoldDB" id="A0A2I8VIT5"/>
<dbReference type="RefSeq" id="WP_103425535.1">
    <property type="nucleotide sequence ID" value="NZ_CP026309.1"/>
</dbReference>
<name>A0A2I8VIT5_9EURY</name>
<reference evidence="1 2" key="1">
    <citation type="submission" date="2018-01" db="EMBL/GenBank/DDBJ databases">
        <title>Complete genome sequence of Salinigranum rubrum GX10T, an extremely halophilic archaeon isolated from a marine solar saltern.</title>
        <authorList>
            <person name="Han S."/>
        </authorList>
    </citation>
    <scope>NUCLEOTIDE SEQUENCE [LARGE SCALE GENOMIC DNA]</scope>
    <source>
        <strain evidence="1 2">GX10</strain>
    </source>
</reference>
<sequence length="201" mass="22372">MRRRALLSSAALGLAATTGCLGDVRHTVSGDIRHEHARLTVHPASTRFVRGGLTAGSDDRFRAWLFPEAPPDDQTVFTDARGAEEQREWDDEVHSENYDAGFTLLMQSRSPRANPHQAEPTFPDDPAWTGWRRAQFPFEFVTRDLDPDIVPDADRVVSTYLGYFTAGTTPTTGTVAVHEEVDGVGMGTLIEEVETRRWHPP</sequence>
<dbReference type="KEGG" id="srub:C2R22_09455"/>
<gene>
    <name evidence="1" type="ORF">C2R22_09455</name>
</gene>
<dbReference type="OrthoDB" id="339963at2157"/>
<dbReference type="PROSITE" id="PS51257">
    <property type="entry name" value="PROKAR_LIPOPROTEIN"/>
    <property type="match status" value="1"/>
</dbReference>
<proteinExistence type="predicted"/>
<protein>
    <recommendedName>
        <fullName evidence="3">Lipoprotein</fullName>
    </recommendedName>
</protein>
<dbReference type="EMBL" id="CP026309">
    <property type="protein sequence ID" value="AUV81846.1"/>
    <property type="molecule type" value="Genomic_DNA"/>
</dbReference>
<evidence type="ECO:0008006" key="3">
    <source>
        <dbReference type="Google" id="ProtNLM"/>
    </source>
</evidence>
<evidence type="ECO:0000313" key="1">
    <source>
        <dbReference type="EMBL" id="AUV81846.1"/>
    </source>
</evidence>
<dbReference type="GeneID" id="35592316"/>
<keyword evidence="2" id="KW-1185">Reference proteome</keyword>
<accession>A0A2I8VIT5</accession>